<accession>A0AC61RU46</accession>
<evidence type="ECO:0000313" key="1">
    <source>
        <dbReference type="EMBL" id="TGY95266.1"/>
    </source>
</evidence>
<dbReference type="EMBL" id="SRYA01000032">
    <property type="protein sequence ID" value="TGY95266.1"/>
    <property type="molecule type" value="Genomic_DNA"/>
</dbReference>
<comment type="caution">
    <text evidence="1">The sequence shown here is derived from an EMBL/GenBank/DDBJ whole genome shotgun (WGS) entry which is preliminary data.</text>
</comment>
<keyword evidence="2" id="KW-1185">Reference proteome</keyword>
<organism evidence="1 2">
    <name type="scientific">Petralouisia muris</name>
    <dbReference type="NCBI Taxonomy" id="3032872"/>
    <lineage>
        <taxon>Bacteria</taxon>
        <taxon>Bacillati</taxon>
        <taxon>Bacillota</taxon>
        <taxon>Clostridia</taxon>
        <taxon>Lachnospirales</taxon>
        <taxon>Lachnospiraceae</taxon>
        <taxon>Petralouisia</taxon>
    </lineage>
</organism>
<protein>
    <submittedName>
        <fullName evidence="1">Transglutaminase domain-containing protein</fullName>
    </submittedName>
</protein>
<name>A0AC61RU46_9FIRM</name>
<evidence type="ECO:0000313" key="2">
    <source>
        <dbReference type="Proteomes" id="UP000304953"/>
    </source>
</evidence>
<proteinExistence type="predicted"/>
<gene>
    <name evidence="1" type="ORF">E5329_15825</name>
</gene>
<reference evidence="1" key="1">
    <citation type="submission" date="2019-04" db="EMBL/GenBank/DDBJ databases">
        <title>Microbes associate with the intestines of laboratory mice.</title>
        <authorList>
            <person name="Navarre W."/>
            <person name="Wong E."/>
            <person name="Huang K."/>
            <person name="Tropini C."/>
            <person name="Ng K."/>
            <person name="Yu B."/>
        </authorList>
    </citation>
    <scope>NUCLEOTIDE SEQUENCE</scope>
    <source>
        <strain evidence="1">NM01_1-7b</strain>
    </source>
</reference>
<dbReference type="Proteomes" id="UP000304953">
    <property type="component" value="Unassembled WGS sequence"/>
</dbReference>
<sequence>MYFTEPSAYLEDTYYGKFASYPSHRFKNEDELYITAVSMIAGIFYLDEEGFGENKDVTKRLTVSCRQASILFSAILKAKGIPCRSRAGFMDFDNDGDSYVEHWVIEYWDFGENRWVLADVDGYYEYEERFGYSQFDLPRHKFIIASEAWLGLRRHTLHKNLDIYPTNLLEGVCEYLLMDFQALMNNEIFYSYQPMYLRSGIQALSENELCELDYLAELLEDPDGNIERIEHIWNTKDEWFVLMNNTQYIYQDAFGESCTSEGK</sequence>